<sequence>MSYFNDSSQCDWENFLLLIKPQKTVHGCSLGLAAEEINYNNKLPANLFQGSGINNLPINSDRSQGIATHVPTYKLIKQGCFEEVKERWKKYSNITLPDKVSAVTYFKTIPMADLLETSANPFRNLFEKDVKPSCSIWNPTDTHTWLYTQQNAIGKNGNKRSYNIIQVMQKLLRQPYGKYDNEVPYDMTVQFLIEHTGIKINVSKEIEIIRNQVDFFKEALLSDTLVHTDPEVYQIFCKYKYSLYISAILDIIKMNLYDDGGTIRCLTHMSIENFSIRLQCSKHKVSKLLKLMAFTNILLKLNEEQIPEKLLTNIKRTQTHNYQNGTWKERKTARKYRSNVYELTNGMEDVLLIKGKCAELISKGFTQKGFSKEWVERLFGKAEADRVFPQDKDRAISEVSNTITEDIHKVALGHIQTKGYVIVNELKTEIQLLWNSKGFVEYKYQQEIGEMLEACDIKKVGIRIIV</sequence>
<name>A0A5R9C5U1_9LACT</name>
<dbReference type="RefSeq" id="WP_138471282.1">
    <property type="nucleotide sequence ID" value="NZ_VBTE01000008.1"/>
</dbReference>
<dbReference type="EMBL" id="VBTE01000008">
    <property type="protein sequence ID" value="TLQ08405.1"/>
    <property type="molecule type" value="Genomic_DNA"/>
</dbReference>
<protein>
    <submittedName>
        <fullName evidence="1">Uncharacterized protein</fullName>
    </submittedName>
</protein>
<accession>A0A5R9C5U1</accession>
<reference evidence="1 2" key="1">
    <citation type="submission" date="2019-05" db="EMBL/GenBank/DDBJ databases">
        <title>The metagenome of a microbial culture collection derived from dairy environment covers the genomic content of the human microbiome.</title>
        <authorList>
            <person name="Roder T."/>
            <person name="Wuthrich D."/>
            <person name="Sattari Z."/>
            <person name="Von Ah U."/>
            <person name="Bar C."/>
            <person name="Ronchi F."/>
            <person name="Macpherson A.J."/>
            <person name="Ganal-Vonarburg S.C."/>
            <person name="Bruggmann R."/>
            <person name="Vergeres G."/>
        </authorList>
    </citation>
    <scope>NUCLEOTIDE SEQUENCE [LARGE SCALE GENOMIC DNA]</scope>
    <source>
        <strain evidence="1 2">FAM 24235</strain>
    </source>
</reference>
<dbReference type="Proteomes" id="UP000307201">
    <property type="component" value="Unassembled WGS sequence"/>
</dbReference>
<gene>
    <name evidence="1" type="ORF">FEZ48_04015</name>
</gene>
<proteinExistence type="predicted"/>
<comment type="caution">
    <text evidence="1">The sequence shown here is derived from an EMBL/GenBank/DDBJ whole genome shotgun (WGS) entry which is preliminary data.</text>
</comment>
<dbReference type="AlphaFoldDB" id="A0A5R9C5U1"/>
<evidence type="ECO:0000313" key="1">
    <source>
        <dbReference type="EMBL" id="TLQ08405.1"/>
    </source>
</evidence>
<evidence type="ECO:0000313" key="2">
    <source>
        <dbReference type="Proteomes" id="UP000307201"/>
    </source>
</evidence>
<organism evidence="1 2">
    <name type="scientific">Marinilactibacillus psychrotolerans</name>
    <dbReference type="NCBI Taxonomy" id="191770"/>
    <lineage>
        <taxon>Bacteria</taxon>
        <taxon>Bacillati</taxon>
        <taxon>Bacillota</taxon>
        <taxon>Bacilli</taxon>
        <taxon>Lactobacillales</taxon>
        <taxon>Carnobacteriaceae</taxon>
        <taxon>Marinilactibacillus</taxon>
    </lineage>
</organism>
<dbReference type="OrthoDB" id="581132at2"/>